<dbReference type="GO" id="GO:0009966">
    <property type="term" value="P:regulation of signal transduction"/>
    <property type="evidence" value="ECO:0007669"/>
    <property type="project" value="UniProtKB-ARBA"/>
</dbReference>
<evidence type="ECO:0000259" key="18">
    <source>
        <dbReference type="PROSITE" id="PS50056"/>
    </source>
</evidence>
<feature type="domain" description="Tyrosine specific protein phosphatases" evidence="18">
    <location>
        <begin position="17"/>
        <end position="83"/>
    </location>
</feature>
<dbReference type="Gene3D" id="3.90.190.10">
    <property type="entry name" value="Protein tyrosine phosphatase superfamily"/>
    <property type="match status" value="1"/>
</dbReference>
<evidence type="ECO:0000256" key="14">
    <source>
        <dbReference type="ARBA" id="ARBA00057132"/>
    </source>
</evidence>
<dbReference type="AlphaFoldDB" id="A0A9Q0YKE5"/>
<keyword evidence="5" id="KW-0488">Methylation</keyword>
<dbReference type="GO" id="GO:0004725">
    <property type="term" value="F:protein tyrosine phosphatase activity"/>
    <property type="evidence" value="ECO:0007669"/>
    <property type="project" value="UniProtKB-EC"/>
</dbReference>
<evidence type="ECO:0000256" key="2">
    <source>
        <dbReference type="ARBA" id="ARBA00004412"/>
    </source>
</evidence>
<name>A0A9Q0YKE5_HOLLE</name>
<evidence type="ECO:0000313" key="19">
    <source>
        <dbReference type="EMBL" id="KAJ8020341.1"/>
    </source>
</evidence>
<sequence length="116" mass="13135">MDLVFDDGGVPSMEIIDKWVALLKKRFMDTPDSCVAVHCMAGLGRAPLLVALALMEAGVQYTDAVDNIRAKRRGAINQKQLLFLEKYRSKDRLRAKWFKWYKKNASGGEDKPCCIQ</sequence>
<dbReference type="FunFam" id="3.90.190.10:FF:000105">
    <property type="entry name" value="Protein tyrosine phosphatase type IVA 3"/>
    <property type="match status" value="1"/>
</dbReference>
<evidence type="ECO:0000256" key="13">
    <source>
        <dbReference type="ARBA" id="ARBA00051722"/>
    </source>
</evidence>
<evidence type="ECO:0000256" key="11">
    <source>
        <dbReference type="ARBA" id="ARBA00023288"/>
    </source>
</evidence>
<dbReference type="InterPro" id="IPR050561">
    <property type="entry name" value="PTP"/>
</dbReference>
<proteinExistence type="predicted"/>
<keyword evidence="20" id="KW-1185">Reference proteome</keyword>
<dbReference type="SUPFAM" id="SSF52799">
    <property type="entry name" value="(Phosphotyrosine protein) phosphatases II"/>
    <property type="match status" value="1"/>
</dbReference>
<evidence type="ECO:0000256" key="16">
    <source>
        <dbReference type="ARBA" id="ARBA00069015"/>
    </source>
</evidence>
<evidence type="ECO:0000256" key="6">
    <source>
        <dbReference type="ARBA" id="ARBA00022753"/>
    </source>
</evidence>
<evidence type="ECO:0000256" key="1">
    <source>
        <dbReference type="ARBA" id="ARBA00004236"/>
    </source>
</evidence>
<keyword evidence="9" id="KW-0472">Membrane</keyword>
<evidence type="ECO:0000256" key="4">
    <source>
        <dbReference type="ARBA" id="ARBA00022475"/>
    </source>
</evidence>
<evidence type="ECO:0000256" key="10">
    <source>
        <dbReference type="ARBA" id="ARBA00023157"/>
    </source>
</evidence>
<comment type="subunit">
    <text evidence="15">Interacts with tubulin.</text>
</comment>
<dbReference type="SMART" id="SM00404">
    <property type="entry name" value="PTPc_motif"/>
    <property type="match status" value="1"/>
</dbReference>
<comment type="subcellular location">
    <subcellularLocation>
        <location evidence="1">Cell membrane</location>
    </subcellularLocation>
    <subcellularLocation>
        <location evidence="2">Early endosome</location>
    </subcellularLocation>
</comment>
<dbReference type="GO" id="GO:0005886">
    <property type="term" value="C:plasma membrane"/>
    <property type="evidence" value="ECO:0007669"/>
    <property type="project" value="UniProtKB-SubCell"/>
</dbReference>
<keyword evidence="4" id="KW-1003">Cell membrane</keyword>
<dbReference type="Proteomes" id="UP001152320">
    <property type="component" value="Chromosome 22"/>
</dbReference>
<dbReference type="Pfam" id="PF00102">
    <property type="entry name" value="Y_phosphatase"/>
    <property type="match status" value="1"/>
</dbReference>
<evidence type="ECO:0000313" key="20">
    <source>
        <dbReference type="Proteomes" id="UP001152320"/>
    </source>
</evidence>
<dbReference type="InterPro" id="IPR000242">
    <property type="entry name" value="PTP_cat"/>
</dbReference>
<keyword evidence="11" id="KW-0449">Lipoprotein</keyword>
<dbReference type="PANTHER" id="PTHR23339">
    <property type="entry name" value="TYROSINE SPECIFIC PROTEIN PHOSPHATASE AND DUAL SPECIFICITY PROTEIN PHOSPHATASE"/>
    <property type="match status" value="1"/>
</dbReference>
<comment type="function">
    <text evidence="14">Protein tyrosine phosphatase which stimulates progression from G1 into S phase during mitosis. Enhances cell proliferation, cell motility and invasive activity, and promotes cancer metastasis. May be involved in the progression of cardiac hypertrophy by inhibiting intracellular calcium mobilization in response to angiotensin II.</text>
</comment>
<evidence type="ECO:0000256" key="15">
    <source>
        <dbReference type="ARBA" id="ARBA00064590"/>
    </source>
</evidence>
<accession>A0A9Q0YKE5</accession>
<keyword evidence="10" id="KW-1015">Disulfide bond</keyword>
<reference evidence="19" key="1">
    <citation type="submission" date="2021-10" db="EMBL/GenBank/DDBJ databases">
        <title>Tropical sea cucumber genome reveals ecological adaptation and Cuvierian tubules defense mechanism.</title>
        <authorList>
            <person name="Chen T."/>
        </authorList>
    </citation>
    <scope>NUCLEOTIDE SEQUENCE</scope>
    <source>
        <strain evidence="19">Nanhai2018</strain>
        <tissue evidence="19">Muscle</tissue>
    </source>
</reference>
<evidence type="ECO:0000256" key="17">
    <source>
        <dbReference type="ARBA" id="ARBA00082375"/>
    </source>
</evidence>
<dbReference type="InterPro" id="IPR003595">
    <property type="entry name" value="Tyr_Pase_cat"/>
</dbReference>
<dbReference type="EC" id="3.1.3.48" evidence="3"/>
<dbReference type="EMBL" id="JAIZAY010000022">
    <property type="protein sequence ID" value="KAJ8020341.1"/>
    <property type="molecule type" value="Genomic_DNA"/>
</dbReference>
<protein>
    <recommendedName>
        <fullName evidence="16">Protein tyrosine phosphatase type IVA 3</fullName>
        <ecNumber evidence="3">3.1.3.48</ecNumber>
    </recommendedName>
    <alternativeName>
        <fullName evidence="17">Protein-tyrosine phosphatase 4a3</fullName>
    </alternativeName>
</protein>
<evidence type="ECO:0000256" key="12">
    <source>
        <dbReference type="ARBA" id="ARBA00023289"/>
    </source>
</evidence>
<organism evidence="19 20">
    <name type="scientific">Holothuria leucospilota</name>
    <name type="common">Black long sea cucumber</name>
    <name type="synonym">Mertensiothuria leucospilota</name>
    <dbReference type="NCBI Taxonomy" id="206669"/>
    <lineage>
        <taxon>Eukaryota</taxon>
        <taxon>Metazoa</taxon>
        <taxon>Echinodermata</taxon>
        <taxon>Eleutherozoa</taxon>
        <taxon>Echinozoa</taxon>
        <taxon>Holothuroidea</taxon>
        <taxon>Aspidochirotacea</taxon>
        <taxon>Aspidochirotida</taxon>
        <taxon>Holothuriidae</taxon>
        <taxon>Holothuria</taxon>
    </lineage>
</organism>
<evidence type="ECO:0000256" key="8">
    <source>
        <dbReference type="ARBA" id="ARBA00022912"/>
    </source>
</evidence>
<evidence type="ECO:0000256" key="7">
    <source>
        <dbReference type="ARBA" id="ARBA00022801"/>
    </source>
</evidence>
<dbReference type="GO" id="GO:0005769">
    <property type="term" value="C:early endosome"/>
    <property type="evidence" value="ECO:0007669"/>
    <property type="project" value="UniProtKB-SubCell"/>
</dbReference>
<evidence type="ECO:0000256" key="5">
    <source>
        <dbReference type="ARBA" id="ARBA00022481"/>
    </source>
</evidence>
<gene>
    <name evidence="19" type="ORF">HOLleu_39911</name>
</gene>
<comment type="catalytic activity">
    <reaction evidence="13">
        <text>O-phospho-L-tyrosyl-[protein] + H2O = L-tyrosyl-[protein] + phosphate</text>
        <dbReference type="Rhea" id="RHEA:10684"/>
        <dbReference type="Rhea" id="RHEA-COMP:10136"/>
        <dbReference type="Rhea" id="RHEA-COMP:20101"/>
        <dbReference type="ChEBI" id="CHEBI:15377"/>
        <dbReference type="ChEBI" id="CHEBI:43474"/>
        <dbReference type="ChEBI" id="CHEBI:46858"/>
        <dbReference type="ChEBI" id="CHEBI:61978"/>
        <dbReference type="EC" id="3.1.3.48"/>
    </reaction>
</comment>
<comment type="caution">
    <text evidence="19">The sequence shown here is derived from an EMBL/GenBank/DDBJ whole genome shotgun (WGS) entry which is preliminary data.</text>
</comment>
<keyword evidence="7" id="KW-0378">Hydrolase</keyword>
<dbReference type="PROSITE" id="PS50056">
    <property type="entry name" value="TYR_PHOSPHATASE_2"/>
    <property type="match status" value="1"/>
</dbReference>
<keyword evidence="6" id="KW-0967">Endosome</keyword>
<evidence type="ECO:0000256" key="9">
    <source>
        <dbReference type="ARBA" id="ARBA00023136"/>
    </source>
</evidence>
<dbReference type="InterPro" id="IPR000387">
    <property type="entry name" value="Tyr_Pase_dom"/>
</dbReference>
<dbReference type="InterPro" id="IPR029021">
    <property type="entry name" value="Prot-tyrosine_phosphatase-like"/>
</dbReference>
<keyword evidence="12" id="KW-0636">Prenylation</keyword>
<dbReference type="GO" id="GO:0043542">
    <property type="term" value="P:endothelial cell migration"/>
    <property type="evidence" value="ECO:0007669"/>
    <property type="project" value="UniProtKB-ARBA"/>
</dbReference>
<keyword evidence="8" id="KW-0904">Protein phosphatase</keyword>
<dbReference type="OrthoDB" id="5632at2759"/>
<evidence type="ECO:0000256" key="3">
    <source>
        <dbReference type="ARBA" id="ARBA00013064"/>
    </source>
</evidence>